<dbReference type="EMBL" id="BMWH01000023">
    <property type="protein sequence ID" value="GHA03830.1"/>
    <property type="molecule type" value="Genomic_DNA"/>
</dbReference>
<protein>
    <submittedName>
        <fullName evidence="2">Uncharacterized protein</fullName>
    </submittedName>
</protein>
<name>A0A918RN18_9ACTN</name>
<keyword evidence="3" id="KW-1185">Reference proteome</keyword>
<reference evidence="2" key="2">
    <citation type="submission" date="2020-09" db="EMBL/GenBank/DDBJ databases">
        <authorList>
            <person name="Sun Q."/>
            <person name="Ohkuma M."/>
        </authorList>
    </citation>
    <scope>NUCLEOTIDE SEQUENCE</scope>
    <source>
        <strain evidence="2">JCM 5016</strain>
    </source>
</reference>
<proteinExistence type="predicted"/>
<dbReference type="Proteomes" id="UP000623010">
    <property type="component" value="Unassembled WGS sequence"/>
</dbReference>
<comment type="caution">
    <text evidence="2">The sequence shown here is derived from an EMBL/GenBank/DDBJ whole genome shotgun (WGS) entry which is preliminary data.</text>
</comment>
<gene>
    <name evidence="2" type="ORF">GCM10010389_49120</name>
</gene>
<dbReference type="AlphaFoldDB" id="A0A918RN18"/>
<feature type="region of interest" description="Disordered" evidence="1">
    <location>
        <begin position="24"/>
        <end position="63"/>
    </location>
</feature>
<organism evidence="2 3">
    <name type="scientific">Streptomyces echinoruber</name>
    <dbReference type="NCBI Taxonomy" id="68898"/>
    <lineage>
        <taxon>Bacteria</taxon>
        <taxon>Bacillati</taxon>
        <taxon>Actinomycetota</taxon>
        <taxon>Actinomycetes</taxon>
        <taxon>Kitasatosporales</taxon>
        <taxon>Streptomycetaceae</taxon>
        <taxon>Streptomyces</taxon>
    </lineage>
</organism>
<evidence type="ECO:0000313" key="2">
    <source>
        <dbReference type="EMBL" id="GHA03830.1"/>
    </source>
</evidence>
<sequence>MVAGVVTASGPSWTVPFTGLSPWRERMGGMPRTRGCGPRPSWMPAAEMPRDRDRDRGRGRGRPLRSVIRRIFDPLLPRSVGFGPVSGPLVPPSG</sequence>
<accession>A0A918RN18</accession>
<evidence type="ECO:0000313" key="3">
    <source>
        <dbReference type="Proteomes" id="UP000623010"/>
    </source>
</evidence>
<reference evidence="2" key="1">
    <citation type="journal article" date="2014" name="Int. J. Syst. Evol. Microbiol.">
        <title>Complete genome sequence of Corynebacterium casei LMG S-19264T (=DSM 44701T), isolated from a smear-ripened cheese.</title>
        <authorList>
            <consortium name="US DOE Joint Genome Institute (JGI-PGF)"/>
            <person name="Walter F."/>
            <person name="Albersmeier A."/>
            <person name="Kalinowski J."/>
            <person name="Ruckert C."/>
        </authorList>
    </citation>
    <scope>NUCLEOTIDE SEQUENCE</scope>
    <source>
        <strain evidence="2">JCM 5016</strain>
    </source>
</reference>
<feature type="compositionally biased region" description="Basic and acidic residues" evidence="1">
    <location>
        <begin position="48"/>
        <end position="58"/>
    </location>
</feature>
<evidence type="ECO:0000256" key="1">
    <source>
        <dbReference type="SAM" id="MobiDB-lite"/>
    </source>
</evidence>